<dbReference type="InterPro" id="IPR000845">
    <property type="entry name" value="Nucleoside_phosphorylase_d"/>
</dbReference>
<dbReference type="STRING" id="626523.GCWU000342_00539"/>
<evidence type="ECO:0000313" key="10">
    <source>
        <dbReference type="EMBL" id="EEP29185.1"/>
    </source>
</evidence>
<comment type="pathway">
    <text evidence="2 7">Purine metabolism; purine nucleoside salvage.</text>
</comment>
<evidence type="ECO:0000313" key="11">
    <source>
        <dbReference type="Proteomes" id="UP000003494"/>
    </source>
</evidence>
<evidence type="ECO:0000256" key="8">
    <source>
        <dbReference type="PIRSR" id="PIRSR000477-2"/>
    </source>
</evidence>
<dbReference type="GO" id="GO:0004731">
    <property type="term" value="F:purine-nucleoside phosphorylase activity"/>
    <property type="evidence" value="ECO:0007669"/>
    <property type="project" value="UniProtKB-EC"/>
</dbReference>
<dbReference type="SUPFAM" id="SSF53167">
    <property type="entry name" value="Purine and uridine phosphorylases"/>
    <property type="match status" value="1"/>
</dbReference>
<dbReference type="Gene3D" id="3.40.50.1580">
    <property type="entry name" value="Nucleoside phosphorylase domain"/>
    <property type="match status" value="1"/>
</dbReference>
<dbReference type="PANTHER" id="PTHR11904">
    <property type="entry name" value="METHYLTHIOADENOSINE/PURINE NUCLEOSIDE PHOSPHORYLASE"/>
    <property type="match status" value="1"/>
</dbReference>
<evidence type="ECO:0000256" key="3">
    <source>
        <dbReference type="ARBA" id="ARBA00006751"/>
    </source>
</evidence>
<dbReference type="UniPathway" id="UPA00606"/>
<comment type="similarity">
    <text evidence="3 7">Belongs to the PNP/MTAP phosphorylase family.</text>
</comment>
<dbReference type="InterPro" id="IPR011268">
    <property type="entry name" value="Purine_phosphorylase"/>
</dbReference>
<feature type="binding site" evidence="8">
    <location>
        <position position="194"/>
    </location>
    <ligand>
        <name>a purine D-ribonucleoside</name>
        <dbReference type="ChEBI" id="CHEBI:142355"/>
    </ligand>
</feature>
<dbReference type="PIRSF" id="PIRSF000477">
    <property type="entry name" value="PurNPase"/>
    <property type="match status" value="1"/>
</dbReference>
<feature type="domain" description="Nucleoside phosphorylase" evidence="9">
    <location>
        <begin position="24"/>
        <end position="269"/>
    </location>
</feature>
<feature type="binding site" evidence="8">
    <location>
        <position position="62"/>
    </location>
    <ligand>
        <name>phosphate</name>
        <dbReference type="ChEBI" id="CHEBI:43474"/>
    </ligand>
</feature>
<comment type="function">
    <text evidence="1">The purine nucleoside phosphorylases catalyze the phosphorolytic breakdown of the N-glycosidic bond in the beta-(deoxy)ribonucleoside molecules, with the formation of the corresponding free purine bases and pentose-1-phosphate. Cleaves guanosine, inosine, 2'-deoxyguanosine and 2'-deoxyinosine.</text>
</comment>
<comment type="caution">
    <text evidence="10">The sequence shown here is derived from an EMBL/GenBank/DDBJ whole genome shotgun (WGS) entry which is preliminary data.</text>
</comment>
<dbReference type="NCBIfam" id="TIGR01700">
    <property type="entry name" value="PNPH"/>
    <property type="match status" value="1"/>
</dbReference>
<feature type="binding site" evidence="8">
    <location>
        <position position="213"/>
    </location>
    <ligand>
        <name>phosphate</name>
        <dbReference type="ChEBI" id="CHEBI:43474"/>
    </ligand>
</feature>
<reference evidence="10" key="1">
    <citation type="submission" date="2009-04" db="EMBL/GenBank/DDBJ databases">
        <authorList>
            <person name="Weinstock G."/>
            <person name="Sodergren E."/>
            <person name="Clifton S."/>
            <person name="Fulton L."/>
            <person name="Fulton B."/>
            <person name="Courtney L."/>
            <person name="Fronick C."/>
            <person name="Harrison M."/>
            <person name="Strong C."/>
            <person name="Farmer C."/>
            <person name="Delahaunty K."/>
            <person name="Markovic C."/>
            <person name="Hall O."/>
            <person name="Minx P."/>
            <person name="Tomlinson C."/>
            <person name="Mitreva M."/>
            <person name="Nelson J."/>
            <person name="Hou S."/>
            <person name="Wollam A."/>
            <person name="Pepin K.H."/>
            <person name="Johnson M."/>
            <person name="Bhonagiri V."/>
            <person name="Nash W.E."/>
            <person name="Warren W."/>
            <person name="Chinwalla A."/>
            <person name="Mardis E.R."/>
            <person name="Wilson R.K."/>
        </authorList>
    </citation>
    <scope>NUCLEOTIDE SEQUENCE [LARGE SCALE GENOMIC DNA]</scope>
    <source>
        <strain evidence="10">DSM 14600</strain>
    </source>
</reference>
<dbReference type="CDD" id="cd09009">
    <property type="entry name" value="PNP-EcPNPII_like"/>
    <property type="match status" value="1"/>
</dbReference>
<evidence type="ECO:0000256" key="6">
    <source>
        <dbReference type="ARBA" id="ARBA00048556"/>
    </source>
</evidence>
<accession>C4G988</accession>
<feature type="binding site" evidence="8">
    <location>
        <position position="31"/>
    </location>
    <ligand>
        <name>phosphate</name>
        <dbReference type="ChEBI" id="CHEBI:43474"/>
    </ligand>
</feature>
<evidence type="ECO:0000259" key="9">
    <source>
        <dbReference type="Pfam" id="PF01048"/>
    </source>
</evidence>
<proteinExistence type="inferred from homology"/>
<dbReference type="RefSeq" id="WP_006905573.1">
    <property type="nucleotide sequence ID" value="NZ_GG665866.1"/>
</dbReference>
<evidence type="ECO:0000256" key="4">
    <source>
        <dbReference type="ARBA" id="ARBA00022676"/>
    </source>
</evidence>
<dbReference type="EMBL" id="ACIP02000001">
    <property type="protein sequence ID" value="EEP29185.1"/>
    <property type="molecule type" value="Genomic_DNA"/>
</dbReference>
<protein>
    <recommendedName>
        <fullName evidence="7">Purine nucleoside phosphorylase</fullName>
        <ecNumber evidence="7">2.4.2.1</ecNumber>
    </recommendedName>
    <alternativeName>
        <fullName evidence="7">Inosine-guanosine phosphorylase</fullName>
    </alternativeName>
</protein>
<evidence type="ECO:0000256" key="5">
    <source>
        <dbReference type="ARBA" id="ARBA00022679"/>
    </source>
</evidence>
<name>C4G988_9FIRM</name>
<dbReference type="PANTHER" id="PTHR11904:SF9">
    <property type="entry name" value="PURINE NUCLEOSIDE PHOSPHORYLASE-RELATED"/>
    <property type="match status" value="1"/>
</dbReference>
<keyword evidence="4 7" id="KW-0328">Glycosyltransferase</keyword>
<dbReference type="InterPro" id="IPR035994">
    <property type="entry name" value="Nucleoside_phosphorylase_sf"/>
</dbReference>
<evidence type="ECO:0000256" key="1">
    <source>
        <dbReference type="ARBA" id="ARBA00002678"/>
    </source>
</evidence>
<gene>
    <name evidence="10" type="ORF">GCWU000342_00539</name>
</gene>
<dbReference type="HOGENOM" id="CLU_054456_1_0_9"/>
<dbReference type="GO" id="GO:0005737">
    <property type="term" value="C:cytoplasm"/>
    <property type="evidence" value="ECO:0007669"/>
    <property type="project" value="TreeGrafter"/>
</dbReference>
<evidence type="ECO:0000256" key="7">
    <source>
        <dbReference type="PIRNR" id="PIRNR000477"/>
    </source>
</evidence>
<dbReference type="InterPro" id="IPR011270">
    <property type="entry name" value="Pur_Nuc_Pase_Ino/Guo-sp"/>
</dbReference>
<feature type="binding site" evidence="8">
    <location>
        <position position="236"/>
    </location>
    <ligand>
        <name>a purine D-ribonucleoside</name>
        <dbReference type="ChEBI" id="CHEBI:142355"/>
    </ligand>
</feature>
<keyword evidence="5 7" id="KW-0808">Transferase</keyword>
<dbReference type="NCBIfam" id="TIGR01697">
    <property type="entry name" value="PNPH-PUNA-XAPA"/>
    <property type="match status" value="1"/>
</dbReference>
<dbReference type="eggNOG" id="COG0005">
    <property type="taxonomic scope" value="Bacteria"/>
</dbReference>
<dbReference type="AlphaFoldDB" id="C4G988"/>
<organism evidence="10 11">
    <name type="scientific">Shuttleworthella satelles DSM 14600</name>
    <dbReference type="NCBI Taxonomy" id="626523"/>
    <lineage>
        <taxon>Bacteria</taxon>
        <taxon>Bacillati</taxon>
        <taxon>Bacillota</taxon>
        <taxon>Clostridia</taxon>
        <taxon>Lachnospirales</taxon>
        <taxon>Lachnospiraceae</taxon>
        <taxon>Shuttleworthella</taxon>
    </lineage>
</organism>
<feature type="binding site" evidence="8">
    <location>
        <position position="114"/>
    </location>
    <ligand>
        <name>phosphate</name>
        <dbReference type="ChEBI" id="CHEBI:43474"/>
    </ligand>
</feature>
<feature type="binding site" evidence="8">
    <location>
        <begin position="82"/>
        <end position="84"/>
    </location>
    <ligand>
        <name>phosphate</name>
        <dbReference type="ChEBI" id="CHEBI:43474"/>
    </ligand>
</feature>
<dbReference type="NCBIfam" id="NF006054">
    <property type="entry name" value="PRK08202.1"/>
    <property type="match status" value="1"/>
</dbReference>
<sequence length="281" mass="30434">MDSTFEQVLRAYESIRDRIPFTPRVALVLGSGLGDFADSMQLEGLIPYQEIAGFPQSTAPGHVGRYVIGYVAGTPTVVMQGRIHYYEGYEMEEVVMPIRLMKLMGAKILFLTNASGGIRRGLAAGDLMLIRDQISFLLPSPLRGANISQLGIRFPDMSHIYDPDLSDLIRDTAGEEGIHLKEGVYLQTRGPQYESPAEIRAASAMGADAVGMSTACEAVAARHMGMRVVGVSCISNLAAGISPKPLSEEEVIEAGRIVAEKFTRLVKGSIGKMSKGKREAR</sequence>
<dbReference type="Pfam" id="PF01048">
    <property type="entry name" value="PNP_UDP_1"/>
    <property type="match status" value="1"/>
</dbReference>
<comment type="catalytic activity">
    <reaction evidence="6">
        <text>a purine 2'-deoxy-D-ribonucleoside + phosphate = a purine nucleobase + 2-deoxy-alpha-D-ribose 1-phosphate</text>
        <dbReference type="Rhea" id="RHEA:36431"/>
        <dbReference type="ChEBI" id="CHEBI:26386"/>
        <dbReference type="ChEBI" id="CHEBI:43474"/>
        <dbReference type="ChEBI" id="CHEBI:57259"/>
        <dbReference type="ChEBI" id="CHEBI:142361"/>
        <dbReference type="EC" id="2.4.2.1"/>
    </reaction>
</comment>
<dbReference type="EC" id="2.4.2.1" evidence="7"/>
<evidence type="ECO:0000256" key="2">
    <source>
        <dbReference type="ARBA" id="ARBA00005058"/>
    </source>
</evidence>
<keyword evidence="11" id="KW-1185">Reference proteome</keyword>
<dbReference type="GO" id="GO:0009116">
    <property type="term" value="P:nucleoside metabolic process"/>
    <property type="evidence" value="ECO:0007669"/>
    <property type="project" value="InterPro"/>
</dbReference>
<dbReference type="Proteomes" id="UP000003494">
    <property type="component" value="Unassembled WGS sequence"/>
</dbReference>